<organism evidence="1 2">
    <name type="scientific">Lepidopterella palustris CBS 459.81</name>
    <dbReference type="NCBI Taxonomy" id="1314670"/>
    <lineage>
        <taxon>Eukaryota</taxon>
        <taxon>Fungi</taxon>
        <taxon>Dikarya</taxon>
        <taxon>Ascomycota</taxon>
        <taxon>Pezizomycotina</taxon>
        <taxon>Dothideomycetes</taxon>
        <taxon>Pleosporomycetidae</taxon>
        <taxon>Mytilinidiales</taxon>
        <taxon>Argynnaceae</taxon>
        <taxon>Lepidopterella</taxon>
    </lineage>
</organism>
<name>A0A8E2JF43_9PEZI</name>
<dbReference type="Proteomes" id="UP000250266">
    <property type="component" value="Unassembled WGS sequence"/>
</dbReference>
<protein>
    <submittedName>
        <fullName evidence="1">Uncharacterized protein</fullName>
    </submittedName>
</protein>
<accession>A0A8E2JF43</accession>
<sequence length="211" mass="23988">MAQLVDVLEMYIVRDADSPAYQSTCYSVAAYVFCVFRNLHCARWEKSDAQLQSKDDELQWKTDESVESTAIYRGLRNSDDSDNEMEDTESKGVESTLPIDSITADITKISLLDSLRALTFGGYSWDWHFRVRWDRYQSLCFCFCDDTAQVDGQENVDSAAVELKELEEIEVGKRVRFEVEDVTIRMSTNIWHLRSHSKVSGGSEGGAMGSM</sequence>
<gene>
    <name evidence="1" type="ORF">K432DRAFT_382833</name>
</gene>
<evidence type="ECO:0000313" key="1">
    <source>
        <dbReference type="EMBL" id="OCK79684.1"/>
    </source>
</evidence>
<reference evidence="1 2" key="1">
    <citation type="journal article" date="2016" name="Nat. Commun.">
        <title>Ectomycorrhizal ecology is imprinted in the genome of the dominant symbiotic fungus Cenococcum geophilum.</title>
        <authorList>
            <consortium name="DOE Joint Genome Institute"/>
            <person name="Peter M."/>
            <person name="Kohler A."/>
            <person name="Ohm R.A."/>
            <person name="Kuo A."/>
            <person name="Krutzmann J."/>
            <person name="Morin E."/>
            <person name="Arend M."/>
            <person name="Barry K.W."/>
            <person name="Binder M."/>
            <person name="Choi C."/>
            <person name="Clum A."/>
            <person name="Copeland A."/>
            <person name="Grisel N."/>
            <person name="Haridas S."/>
            <person name="Kipfer T."/>
            <person name="LaButti K."/>
            <person name="Lindquist E."/>
            <person name="Lipzen A."/>
            <person name="Maire R."/>
            <person name="Meier B."/>
            <person name="Mihaltcheva S."/>
            <person name="Molinier V."/>
            <person name="Murat C."/>
            <person name="Poggeler S."/>
            <person name="Quandt C.A."/>
            <person name="Sperisen C."/>
            <person name="Tritt A."/>
            <person name="Tisserant E."/>
            <person name="Crous P.W."/>
            <person name="Henrissat B."/>
            <person name="Nehls U."/>
            <person name="Egli S."/>
            <person name="Spatafora J.W."/>
            <person name="Grigoriev I.V."/>
            <person name="Martin F.M."/>
        </authorList>
    </citation>
    <scope>NUCLEOTIDE SEQUENCE [LARGE SCALE GENOMIC DNA]</scope>
    <source>
        <strain evidence="1 2">CBS 459.81</strain>
    </source>
</reference>
<evidence type="ECO:0000313" key="2">
    <source>
        <dbReference type="Proteomes" id="UP000250266"/>
    </source>
</evidence>
<keyword evidence="2" id="KW-1185">Reference proteome</keyword>
<proteinExistence type="predicted"/>
<dbReference type="EMBL" id="KV744992">
    <property type="protein sequence ID" value="OCK79684.1"/>
    <property type="molecule type" value="Genomic_DNA"/>
</dbReference>
<dbReference type="AlphaFoldDB" id="A0A8E2JF43"/>